<evidence type="ECO:0000256" key="5">
    <source>
        <dbReference type="ARBA" id="ARBA00023136"/>
    </source>
</evidence>
<proteinExistence type="inferred from homology"/>
<evidence type="ECO:0000256" key="2">
    <source>
        <dbReference type="ARBA" id="ARBA00009012"/>
    </source>
</evidence>
<comment type="subcellular location">
    <subcellularLocation>
        <location evidence="1">Membrane</location>
        <topology evidence="1">Multi-pass membrane protein</topology>
    </subcellularLocation>
</comment>
<dbReference type="AlphaFoldDB" id="A0A0U1P1K6"/>
<dbReference type="RefSeq" id="WP_090637506.1">
    <property type="nucleotide sequence ID" value="NZ_CVRB01000004.1"/>
</dbReference>
<dbReference type="PANTHER" id="PTHR13353:SF5">
    <property type="entry name" value="TRANSMEMBRANE PROTEIN 19"/>
    <property type="match status" value="1"/>
</dbReference>
<feature type="transmembrane region" description="Helical" evidence="6">
    <location>
        <begin position="30"/>
        <end position="62"/>
    </location>
</feature>
<feature type="transmembrane region" description="Helical" evidence="6">
    <location>
        <begin position="181"/>
        <end position="205"/>
    </location>
</feature>
<feature type="transmembrane region" description="Helical" evidence="6">
    <location>
        <begin position="153"/>
        <end position="175"/>
    </location>
</feature>
<keyword evidence="4 6" id="KW-1133">Transmembrane helix</keyword>
<evidence type="ECO:0000313" key="8">
    <source>
        <dbReference type="Proteomes" id="UP000199087"/>
    </source>
</evidence>
<feature type="transmembrane region" description="Helical" evidence="6">
    <location>
        <begin position="241"/>
        <end position="260"/>
    </location>
</feature>
<keyword evidence="3 6" id="KW-0812">Transmembrane</keyword>
<dbReference type="Proteomes" id="UP000199087">
    <property type="component" value="Unassembled WGS sequence"/>
</dbReference>
<keyword evidence="8" id="KW-1185">Reference proteome</keyword>
<dbReference type="InterPro" id="IPR002794">
    <property type="entry name" value="DUF92_TMEM19"/>
</dbReference>
<dbReference type="PANTHER" id="PTHR13353">
    <property type="entry name" value="TRANSMEMBRANE PROTEIN 19"/>
    <property type="match status" value="1"/>
</dbReference>
<accession>A0A0U1P1K6</accession>
<evidence type="ECO:0000256" key="3">
    <source>
        <dbReference type="ARBA" id="ARBA00022692"/>
    </source>
</evidence>
<comment type="similarity">
    <text evidence="2">Belongs to the TMEM19 family.</text>
</comment>
<dbReference type="STRING" id="1499688.BN000_04137"/>
<evidence type="ECO:0000313" key="7">
    <source>
        <dbReference type="EMBL" id="CRK84136.1"/>
    </source>
</evidence>
<dbReference type="GO" id="GO:0016020">
    <property type="term" value="C:membrane"/>
    <property type="evidence" value="ECO:0007669"/>
    <property type="project" value="UniProtKB-SubCell"/>
</dbReference>
<keyword evidence="5 6" id="KW-0472">Membrane</keyword>
<dbReference type="OrthoDB" id="9808500at2"/>
<protein>
    <submittedName>
        <fullName evidence="7">Integral membrane protein</fullName>
    </submittedName>
</protein>
<gene>
    <name evidence="7" type="ORF">BN000_04137</name>
</gene>
<evidence type="ECO:0000256" key="4">
    <source>
        <dbReference type="ARBA" id="ARBA00022989"/>
    </source>
</evidence>
<dbReference type="Pfam" id="PF01940">
    <property type="entry name" value="DUF92"/>
    <property type="match status" value="1"/>
</dbReference>
<name>A0A0U1P1K6_9BACI</name>
<feature type="transmembrane region" description="Helical" evidence="6">
    <location>
        <begin position="5"/>
        <end position="24"/>
    </location>
</feature>
<reference evidence="8" key="1">
    <citation type="submission" date="2015-05" db="EMBL/GenBank/DDBJ databases">
        <authorList>
            <person name="Urmite Genomes"/>
        </authorList>
    </citation>
    <scope>NUCLEOTIDE SEQUENCE [LARGE SCALE GENOMIC DNA]</scope>
    <source>
        <strain evidence="8">LF1</strain>
    </source>
</reference>
<dbReference type="EMBL" id="CVRB01000004">
    <property type="protein sequence ID" value="CRK84136.1"/>
    <property type="molecule type" value="Genomic_DNA"/>
</dbReference>
<evidence type="ECO:0000256" key="1">
    <source>
        <dbReference type="ARBA" id="ARBA00004141"/>
    </source>
</evidence>
<sequence length="262" mass="28736">MIENLFILIIIILISYMGYLLRSLSFSGTIAAIFVGMAIYAGYGVKGLILLGVFFATSSFWSKYKAASKSRLEEKLAKGARRDWRQVIANGGGAALFSMLSFIHYDKAWLIGFIVCLASANSDTWASEIGSLSKKNPIDIRSFVRVEKGTSGAISLLGSTAALFGSLIISISSLLLFQLSIIYGVMVFLFGYIGNVLDTLIGAYYQQLYRCNECGIETEKKFHCHSPTKRIKGIAFVDNDMVNFLSGFLAAILAIVVFMLTK</sequence>
<evidence type="ECO:0000256" key="6">
    <source>
        <dbReference type="SAM" id="Phobius"/>
    </source>
</evidence>
<organism evidence="7 8">
    <name type="scientific">Neobacillus massiliamazoniensis</name>
    <dbReference type="NCBI Taxonomy" id="1499688"/>
    <lineage>
        <taxon>Bacteria</taxon>
        <taxon>Bacillati</taxon>
        <taxon>Bacillota</taxon>
        <taxon>Bacilli</taxon>
        <taxon>Bacillales</taxon>
        <taxon>Bacillaceae</taxon>
        <taxon>Neobacillus</taxon>
    </lineage>
</organism>